<evidence type="ECO:0000256" key="2">
    <source>
        <dbReference type="ARBA" id="ARBA00022741"/>
    </source>
</evidence>
<dbReference type="PANTHER" id="PTHR47959">
    <property type="entry name" value="ATP-DEPENDENT RNA HELICASE RHLE-RELATED"/>
    <property type="match status" value="1"/>
</dbReference>
<organism evidence="13 14">
    <name type="scientific">Psychrosphaera ytuae</name>
    <dbReference type="NCBI Taxonomy" id="2820710"/>
    <lineage>
        <taxon>Bacteria</taxon>
        <taxon>Pseudomonadati</taxon>
        <taxon>Pseudomonadota</taxon>
        <taxon>Gammaproteobacteria</taxon>
        <taxon>Alteromonadales</taxon>
        <taxon>Pseudoalteromonadaceae</taxon>
        <taxon>Psychrosphaera</taxon>
    </lineage>
</organism>
<dbReference type="AlphaFoldDB" id="A0A975HIQ3"/>
<comment type="similarity">
    <text evidence="7">Belongs to the DEAD box helicase family. RhlE subfamily.</text>
</comment>
<name>A0A975HIQ3_9GAMM</name>
<keyword evidence="1 7" id="KW-0963">Cytoplasm</keyword>
<evidence type="ECO:0000259" key="11">
    <source>
        <dbReference type="PROSITE" id="PS51194"/>
    </source>
</evidence>
<dbReference type="FunFam" id="3.40.50.300:FF:000108">
    <property type="entry name" value="ATP-dependent RNA helicase RhlE"/>
    <property type="match status" value="1"/>
</dbReference>
<evidence type="ECO:0000256" key="8">
    <source>
        <dbReference type="PROSITE-ProRule" id="PRU00552"/>
    </source>
</evidence>
<evidence type="ECO:0000256" key="3">
    <source>
        <dbReference type="ARBA" id="ARBA00022801"/>
    </source>
</evidence>
<evidence type="ECO:0000256" key="1">
    <source>
        <dbReference type="ARBA" id="ARBA00022490"/>
    </source>
</evidence>
<accession>A0A975HIQ3</accession>
<comment type="function">
    <text evidence="7">DEAD-box RNA helicase involved in ribosome assembly. Has RNA-dependent ATPase activity and unwinds double-stranded RNA.</text>
</comment>
<dbReference type="SMART" id="SM00487">
    <property type="entry name" value="DEXDc"/>
    <property type="match status" value="1"/>
</dbReference>
<dbReference type="PROSITE" id="PS00039">
    <property type="entry name" value="DEAD_ATP_HELICASE"/>
    <property type="match status" value="1"/>
</dbReference>
<dbReference type="Pfam" id="PF00271">
    <property type="entry name" value="Helicase_C"/>
    <property type="match status" value="1"/>
</dbReference>
<keyword evidence="5 7" id="KW-0067">ATP-binding</keyword>
<evidence type="ECO:0000256" key="6">
    <source>
        <dbReference type="ARBA" id="ARBA00047984"/>
    </source>
</evidence>
<keyword evidence="7" id="KW-0690">Ribosome biogenesis</keyword>
<keyword evidence="14" id="KW-1185">Reference proteome</keyword>
<evidence type="ECO:0000259" key="10">
    <source>
        <dbReference type="PROSITE" id="PS51192"/>
    </source>
</evidence>
<dbReference type="InterPro" id="IPR028622">
    <property type="entry name" value="DEAD_helicase_RhlE"/>
</dbReference>
<evidence type="ECO:0000313" key="13">
    <source>
        <dbReference type="EMBL" id="QTH64482.1"/>
    </source>
</evidence>
<evidence type="ECO:0000313" key="14">
    <source>
        <dbReference type="Proteomes" id="UP000682739"/>
    </source>
</evidence>
<evidence type="ECO:0000256" key="5">
    <source>
        <dbReference type="ARBA" id="ARBA00022840"/>
    </source>
</evidence>
<dbReference type="EMBL" id="CP072110">
    <property type="protein sequence ID" value="QTH64482.1"/>
    <property type="molecule type" value="Genomic_DNA"/>
</dbReference>
<dbReference type="GO" id="GO:0005524">
    <property type="term" value="F:ATP binding"/>
    <property type="evidence" value="ECO:0007669"/>
    <property type="project" value="UniProtKB-UniRule"/>
</dbReference>
<dbReference type="PANTHER" id="PTHR47959:SF13">
    <property type="entry name" value="ATP-DEPENDENT RNA HELICASE RHLE"/>
    <property type="match status" value="1"/>
</dbReference>
<dbReference type="PROSITE" id="PS51192">
    <property type="entry name" value="HELICASE_ATP_BIND_1"/>
    <property type="match status" value="1"/>
</dbReference>
<dbReference type="Gene3D" id="3.40.50.300">
    <property type="entry name" value="P-loop containing nucleotide triphosphate hydrolases"/>
    <property type="match status" value="2"/>
</dbReference>
<dbReference type="GO" id="GO:0016787">
    <property type="term" value="F:hydrolase activity"/>
    <property type="evidence" value="ECO:0007669"/>
    <property type="project" value="UniProtKB-KW"/>
</dbReference>
<feature type="compositionally biased region" description="Basic residues" evidence="9">
    <location>
        <begin position="387"/>
        <end position="399"/>
    </location>
</feature>
<dbReference type="RefSeq" id="WP_208832536.1">
    <property type="nucleotide sequence ID" value="NZ_CP072110.1"/>
</dbReference>
<dbReference type="PROSITE" id="PS51195">
    <property type="entry name" value="Q_MOTIF"/>
    <property type="match status" value="1"/>
</dbReference>
<dbReference type="GO" id="GO:0042255">
    <property type="term" value="P:ribosome assembly"/>
    <property type="evidence" value="ECO:0007669"/>
    <property type="project" value="InterPro"/>
</dbReference>
<feature type="domain" description="Helicase C-terminal" evidence="11">
    <location>
        <begin position="229"/>
        <end position="382"/>
    </location>
</feature>
<dbReference type="InterPro" id="IPR001650">
    <property type="entry name" value="Helicase_C-like"/>
</dbReference>
<dbReference type="SMART" id="SM00490">
    <property type="entry name" value="HELICc"/>
    <property type="match status" value="1"/>
</dbReference>
<dbReference type="CDD" id="cd00268">
    <property type="entry name" value="DEADc"/>
    <property type="match status" value="1"/>
</dbReference>
<evidence type="ECO:0000259" key="12">
    <source>
        <dbReference type="PROSITE" id="PS51195"/>
    </source>
</evidence>
<evidence type="ECO:0000256" key="9">
    <source>
        <dbReference type="SAM" id="MobiDB-lite"/>
    </source>
</evidence>
<dbReference type="InterPro" id="IPR000629">
    <property type="entry name" value="RNA-helicase_DEAD-box_CS"/>
</dbReference>
<keyword evidence="3 7" id="KW-0378">Hydrolase</keyword>
<sequence length="484" mass="53377">MQFTDLGLNEAILTSIAEQGYDSPSPIQAKAIPAVLSGSDVMAAAQTGTGKTAGFTLPMLERLLSGPSAKSNQVRALVLTPTRELAAQVADSVATYGKHLNLKSTVVFGGVKINPQMMALRKGVDILIATPGRLLDLYQQNAVKFEQLEMLVLDEADRMLDMGFIHDIKRILKLLPKKRQNLMFSATFSDDIKQLAQGLMNDPVHISVTPANTTTKLVEQRLYSVDQGRKGKLLIKLIKQNDWQQVLVFSRTKHGANRIARNLDAKNITAAAIHGNKSQGARTKALANFKNKEIRVLVATDIAARGLDIEQLPQVVNYDLPQVAEDYVHRIGRTGRAGAAGHAISLVSGDEFKNLNDIEQLIQQHIPRLIDEEFEPQMVLAESKPIKPPKKKKPKKNKKPKSEETEETSSSDTKSRASTTEGKDKTRQRRPNSNGSGANRRRKPDANKKTDSKPKPKNQGNNKPQNKTGQKPKQKSKYSINKAK</sequence>
<evidence type="ECO:0000256" key="7">
    <source>
        <dbReference type="HAMAP-Rule" id="MF_00968"/>
    </source>
</evidence>
<dbReference type="GO" id="GO:0003676">
    <property type="term" value="F:nucleic acid binding"/>
    <property type="evidence" value="ECO:0007669"/>
    <property type="project" value="InterPro"/>
</dbReference>
<dbReference type="InterPro" id="IPR050079">
    <property type="entry name" value="DEAD_box_RNA_helicase"/>
</dbReference>
<dbReference type="GO" id="GO:0005829">
    <property type="term" value="C:cytosol"/>
    <property type="evidence" value="ECO:0007669"/>
    <property type="project" value="TreeGrafter"/>
</dbReference>
<protein>
    <recommendedName>
        <fullName evidence="7">ATP-dependent RNA helicase RhlE</fullName>
        <ecNumber evidence="7">3.6.4.13</ecNumber>
    </recommendedName>
</protein>
<feature type="domain" description="DEAD-box RNA helicase Q" evidence="12">
    <location>
        <begin position="1"/>
        <end position="29"/>
    </location>
</feature>
<feature type="compositionally biased region" description="Low complexity" evidence="9">
    <location>
        <begin position="457"/>
        <end position="469"/>
    </location>
</feature>
<keyword evidence="2 7" id="KW-0547">Nucleotide-binding</keyword>
<dbReference type="GO" id="GO:0009266">
    <property type="term" value="P:response to temperature stimulus"/>
    <property type="evidence" value="ECO:0007669"/>
    <property type="project" value="UniProtKB-ARBA"/>
</dbReference>
<dbReference type="Pfam" id="PF00270">
    <property type="entry name" value="DEAD"/>
    <property type="match status" value="1"/>
</dbReference>
<dbReference type="CDD" id="cd18787">
    <property type="entry name" value="SF2_C_DEAD"/>
    <property type="match status" value="1"/>
</dbReference>
<dbReference type="InterPro" id="IPR014014">
    <property type="entry name" value="RNA_helicase_DEAD_Q_motif"/>
</dbReference>
<dbReference type="EC" id="3.6.4.13" evidence="7"/>
<dbReference type="InterPro" id="IPR044742">
    <property type="entry name" value="DEAD/DEAH_RhlB"/>
</dbReference>
<dbReference type="InterPro" id="IPR027417">
    <property type="entry name" value="P-loop_NTPase"/>
</dbReference>
<dbReference type="SUPFAM" id="SSF52540">
    <property type="entry name" value="P-loop containing nucleoside triphosphate hydrolases"/>
    <property type="match status" value="1"/>
</dbReference>
<feature type="short sequence motif" description="Q motif" evidence="8">
    <location>
        <begin position="1"/>
        <end position="29"/>
    </location>
</feature>
<proteinExistence type="inferred from homology"/>
<dbReference type="HAMAP" id="MF_00968">
    <property type="entry name" value="DEAD_helicase_RhlE"/>
    <property type="match status" value="1"/>
</dbReference>
<feature type="domain" description="Helicase ATP-binding" evidence="10">
    <location>
        <begin position="32"/>
        <end position="206"/>
    </location>
</feature>
<dbReference type="PROSITE" id="PS51194">
    <property type="entry name" value="HELICASE_CTER"/>
    <property type="match status" value="1"/>
</dbReference>
<gene>
    <name evidence="7" type="primary">rhlE</name>
    <name evidence="13" type="ORF">J1N51_03110</name>
</gene>
<dbReference type="KEGG" id="psym:J1N51_03110"/>
<comment type="subcellular location">
    <subcellularLocation>
        <location evidence="7">Cytoplasm</location>
    </subcellularLocation>
</comment>
<dbReference type="GO" id="GO:0003724">
    <property type="term" value="F:RNA helicase activity"/>
    <property type="evidence" value="ECO:0007669"/>
    <property type="project" value="UniProtKB-UniRule"/>
</dbReference>
<reference evidence="13" key="1">
    <citation type="submission" date="2021-03" db="EMBL/GenBank/DDBJ databases">
        <title>Description of Psychrosphaera ytuae sp. nov. isolated from deep sea sediment of South China Sea.</title>
        <authorList>
            <person name="Zhang J."/>
            <person name="Xu X.-D."/>
        </authorList>
    </citation>
    <scope>NUCLEOTIDE SEQUENCE</scope>
    <source>
        <strain evidence="13">MTZ26</strain>
    </source>
</reference>
<feature type="region of interest" description="Disordered" evidence="9">
    <location>
        <begin position="380"/>
        <end position="484"/>
    </location>
</feature>
<keyword evidence="4 7" id="KW-0347">Helicase</keyword>
<dbReference type="InterPro" id="IPR014001">
    <property type="entry name" value="Helicase_ATP-bd"/>
</dbReference>
<dbReference type="FunFam" id="3.40.50.300:FF:000468">
    <property type="entry name" value="ATP-dependent RNA helicase RhlE"/>
    <property type="match status" value="1"/>
</dbReference>
<evidence type="ECO:0000256" key="4">
    <source>
        <dbReference type="ARBA" id="ARBA00022806"/>
    </source>
</evidence>
<dbReference type="Proteomes" id="UP000682739">
    <property type="component" value="Chromosome"/>
</dbReference>
<dbReference type="InterPro" id="IPR011545">
    <property type="entry name" value="DEAD/DEAH_box_helicase_dom"/>
</dbReference>
<feature type="compositionally biased region" description="Basic and acidic residues" evidence="9">
    <location>
        <begin position="444"/>
        <end position="454"/>
    </location>
</feature>
<comment type="catalytic activity">
    <reaction evidence="6 7">
        <text>ATP + H2O = ADP + phosphate + H(+)</text>
        <dbReference type="Rhea" id="RHEA:13065"/>
        <dbReference type="ChEBI" id="CHEBI:15377"/>
        <dbReference type="ChEBI" id="CHEBI:15378"/>
        <dbReference type="ChEBI" id="CHEBI:30616"/>
        <dbReference type="ChEBI" id="CHEBI:43474"/>
        <dbReference type="ChEBI" id="CHEBI:456216"/>
        <dbReference type="EC" id="3.6.4.13"/>
    </reaction>
</comment>